<evidence type="ECO:0000313" key="3">
    <source>
        <dbReference type="EMBL" id="PNJ05012.1"/>
    </source>
</evidence>
<dbReference type="EMBL" id="NDHI03003728">
    <property type="protein sequence ID" value="PNJ05012.1"/>
    <property type="molecule type" value="Genomic_DNA"/>
</dbReference>
<dbReference type="InterPro" id="IPR052095">
    <property type="entry name" value="UNC-13_domain"/>
</dbReference>
<dbReference type="PANTHER" id="PTHR45999">
    <property type="entry name" value="UNC-13-4A, ISOFORM B"/>
    <property type="match status" value="1"/>
</dbReference>
<dbReference type="GO" id="GO:0032588">
    <property type="term" value="C:trans-Golgi network membrane"/>
    <property type="evidence" value="ECO:0007669"/>
    <property type="project" value="TreeGrafter"/>
</dbReference>
<sequence>YTELLRKKVDTQPGAAGEAVSEALCVVLNNVELVRKAAGQALKGLAWPEGATGPEGVLPRPLLSCTQALDDDLQREAHTVTAHLTSKMVGDIRKYVQHISLSPDSIQNDEAVAPLMKYLDEKLALLNASLVKGNLSSRFHFTLEALVSFFHGEGQGLPLESLRDGSYKRLKEELRLHKCSTRECIEQFYL</sequence>
<dbReference type="GO" id="GO:0055038">
    <property type="term" value="C:recycling endosome membrane"/>
    <property type="evidence" value="ECO:0007669"/>
    <property type="project" value="TreeGrafter"/>
</dbReference>
<dbReference type="GO" id="GO:0005886">
    <property type="term" value="C:plasma membrane"/>
    <property type="evidence" value="ECO:0007669"/>
    <property type="project" value="TreeGrafter"/>
</dbReference>
<dbReference type="GO" id="GO:0000149">
    <property type="term" value="F:SNARE binding"/>
    <property type="evidence" value="ECO:0007669"/>
    <property type="project" value="TreeGrafter"/>
</dbReference>
<name>A0A2J8R912_PONAB</name>
<feature type="non-terminal residue" evidence="3">
    <location>
        <position position="1"/>
    </location>
</feature>
<dbReference type="PROSITE" id="PS51259">
    <property type="entry name" value="MHD2"/>
    <property type="match status" value="1"/>
</dbReference>
<evidence type="ECO:0000256" key="1">
    <source>
        <dbReference type="ARBA" id="ARBA00022483"/>
    </source>
</evidence>
<dbReference type="GO" id="GO:1905413">
    <property type="term" value="P:regulation of dense core granule exocytosis"/>
    <property type="evidence" value="ECO:0007669"/>
    <property type="project" value="TreeGrafter"/>
</dbReference>
<comment type="caution">
    <text evidence="3">The sequence shown here is derived from an EMBL/GenBank/DDBJ whole genome shotgun (WGS) entry which is preliminary data.</text>
</comment>
<dbReference type="GO" id="GO:0099503">
    <property type="term" value="C:secretory vesicle"/>
    <property type="evidence" value="ECO:0007669"/>
    <property type="project" value="TreeGrafter"/>
</dbReference>
<accession>A0A2J8R912</accession>
<organism evidence="3">
    <name type="scientific">Pongo abelii</name>
    <name type="common">Sumatran orangutan</name>
    <name type="synonym">Pongo pygmaeus abelii</name>
    <dbReference type="NCBI Taxonomy" id="9601"/>
    <lineage>
        <taxon>Eukaryota</taxon>
        <taxon>Metazoa</taxon>
        <taxon>Chordata</taxon>
        <taxon>Craniata</taxon>
        <taxon>Vertebrata</taxon>
        <taxon>Euteleostomi</taxon>
        <taxon>Mammalia</taxon>
        <taxon>Eutheria</taxon>
        <taxon>Euarchontoglires</taxon>
        <taxon>Primates</taxon>
        <taxon>Haplorrhini</taxon>
        <taxon>Catarrhini</taxon>
        <taxon>Hominidae</taxon>
        <taxon>Pongo</taxon>
    </lineage>
</organism>
<evidence type="ECO:0000259" key="2">
    <source>
        <dbReference type="PROSITE" id="PS51259"/>
    </source>
</evidence>
<dbReference type="PANTHER" id="PTHR45999:SF1">
    <property type="entry name" value="BAI1-ASSOCIATED PROTEIN 3"/>
    <property type="match status" value="1"/>
</dbReference>
<feature type="domain" description="MHD2" evidence="2">
    <location>
        <begin position="78"/>
        <end position="188"/>
    </location>
</feature>
<dbReference type="InterPro" id="IPR014772">
    <property type="entry name" value="Munc13_dom-2"/>
</dbReference>
<dbReference type="GO" id="GO:0001956">
    <property type="term" value="P:positive regulation of neurotransmitter secretion"/>
    <property type="evidence" value="ECO:0007669"/>
    <property type="project" value="TreeGrafter"/>
</dbReference>
<protein>
    <submittedName>
        <fullName evidence="3">BAIAP3 isoform 13</fullName>
    </submittedName>
</protein>
<feature type="non-terminal residue" evidence="3">
    <location>
        <position position="190"/>
    </location>
</feature>
<dbReference type="GO" id="GO:0031902">
    <property type="term" value="C:late endosome membrane"/>
    <property type="evidence" value="ECO:0007669"/>
    <property type="project" value="TreeGrafter"/>
</dbReference>
<dbReference type="AlphaFoldDB" id="A0A2J8R912"/>
<reference evidence="3" key="1">
    <citation type="submission" date="2017-12" db="EMBL/GenBank/DDBJ databases">
        <title>High-resolution comparative analysis of great ape genomes.</title>
        <authorList>
            <person name="Pollen A."/>
            <person name="Hastie A."/>
            <person name="Hormozdiari F."/>
            <person name="Dougherty M."/>
            <person name="Liu R."/>
            <person name="Chaisson M."/>
            <person name="Hoppe E."/>
            <person name="Hill C."/>
            <person name="Pang A."/>
            <person name="Hillier L."/>
            <person name="Baker C."/>
            <person name="Armstrong J."/>
            <person name="Shendure J."/>
            <person name="Paten B."/>
            <person name="Wilson R."/>
            <person name="Chao H."/>
            <person name="Schneider V."/>
            <person name="Ventura M."/>
            <person name="Kronenberg Z."/>
            <person name="Murali S."/>
            <person name="Gordon D."/>
            <person name="Cantsilieris S."/>
            <person name="Munson K."/>
            <person name="Nelson B."/>
            <person name="Raja A."/>
            <person name="Underwood J."/>
            <person name="Diekhans M."/>
            <person name="Fiddes I."/>
            <person name="Haussler D."/>
            <person name="Eichler E."/>
        </authorList>
    </citation>
    <scope>NUCLEOTIDE SEQUENCE [LARGE SCALE GENOMIC DNA]</scope>
    <source>
        <strain evidence="3">Susie</strain>
    </source>
</reference>
<gene>
    <name evidence="3" type="ORF">CR201_G0052623</name>
</gene>
<keyword evidence="1" id="KW-0268">Exocytosis</keyword>
<dbReference type="GO" id="GO:0006887">
    <property type="term" value="P:exocytosis"/>
    <property type="evidence" value="ECO:0007669"/>
    <property type="project" value="UniProtKB-KW"/>
</dbReference>
<proteinExistence type="predicted"/>
<dbReference type="GO" id="GO:0098793">
    <property type="term" value="C:presynapse"/>
    <property type="evidence" value="ECO:0007669"/>
    <property type="project" value="GOC"/>
</dbReference>